<feature type="non-terminal residue" evidence="6">
    <location>
        <position position="1"/>
    </location>
</feature>
<evidence type="ECO:0000313" key="7">
    <source>
        <dbReference type="Proteomes" id="UP000544127"/>
    </source>
</evidence>
<evidence type="ECO:0000256" key="1">
    <source>
        <dbReference type="ARBA" id="ARBA00007209"/>
    </source>
</evidence>
<dbReference type="EMBL" id="VZRI01003629">
    <property type="protein sequence ID" value="NWU91780.1"/>
    <property type="molecule type" value="Genomic_DNA"/>
</dbReference>
<feature type="coiled-coil region" evidence="4">
    <location>
        <begin position="134"/>
        <end position="161"/>
    </location>
</feature>
<sequence length="417" mass="47789">MASLSEKPGQRFTVPDWHSNSALISANAERQRSASHQVRQEARALRDETSNQTKWDEDDNRSRLADRISSLNRWKETLGRCLADVDAEIDALAQVKGAAERALQAKNLPLAVSIECLTLRESRRAIDLVRDAVEEELHREVKGIEKTKRELQQRVTEAFEQLCRLQEARQQLSQDHRHKVEALEVDHVCSSLSISSPNISCKVNPARVPGRATALDEWQQSSQGNKERAEAEMRASAELREAVALAVAQAHNELEAQRVATEFAFRKRIRDLQRAHGELKWQEQSTLEEITELQEDIRRLEEDLRGKTQHLKLAHTRLETRTRRPGMELCRDQVQYGLADEVYQLEGTIRALRQKLLESQDVLDSLYRHLHRIQTDLGYKANSLQLDNKCMASRKKLLVPAEKLLPELDTFNPTTSR</sequence>
<dbReference type="InterPro" id="IPR000435">
    <property type="entry name" value="Tektins"/>
</dbReference>
<dbReference type="GO" id="GO:0060294">
    <property type="term" value="P:cilium movement involved in cell motility"/>
    <property type="evidence" value="ECO:0007669"/>
    <property type="project" value="UniProtKB-UniRule"/>
</dbReference>
<keyword evidence="3" id="KW-0282">Flagellum</keyword>
<accession>A0A7K6AP07</accession>
<feature type="coiled-coil region" evidence="4">
    <location>
        <begin position="283"/>
        <end position="310"/>
    </location>
</feature>
<organism evidence="6 7">
    <name type="scientific">Upupa epops</name>
    <name type="common">Eurasian hoopoe</name>
    <dbReference type="NCBI Taxonomy" id="57439"/>
    <lineage>
        <taxon>Eukaryota</taxon>
        <taxon>Metazoa</taxon>
        <taxon>Chordata</taxon>
        <taxon>Craniata</taxon>
        <taxon>Vertebrata</taxon>
        <taxon>Euteleostomi</taxon>
        <taxon>Archelosauria</taxon>
        <taxon>Archosauria</taxon>
        <taxon>Dinosauria</taxon>
        <taxon>Saurischia</taxon>
        <taxon>Theropoda</taxon>
        <taxon>Coelurosauria</taxon>
        <taxon>Aves</taxon>
        <taxon>Neognathae</taxon>
        <taxon>Neoaves</taxon>
        <taxon>Telluraves</taxon>
        <taxon>Coraciimorphae</taxon>
        <taxon>Bucerotiformes</taxon>
        <taxon>Upupidae</taxon>
        <taxon>Upupa</taxon>
    </lineage>
</organism>
<evidence type="ECO:0000313" key="6">
    <source>
        <dbReference type="EMBL" id="NWU91780.1"/>
    </source>
</evidence>
<dbReference type="InterPro" id="IPR048256">
    <property type="entry name" value="Tektin-like"/>
</dbReference>
<keyword evidence="4" id="KW-0175">Coiled coil</keyword>
<protein>
    <recommendedName>
        <fullName evidence="3">Tektin</fullName>
    </recommendedName>
</protein>
<dbReference type="OrthoDB" id="440745at2759"/>
<evidence type="ECO:0000256" key="2">
    <source>
        <dbReference type="ARBA" id="ARBA00022490"/>
    </source>
</evidence>
<name>A0A7K6AP07_UPUEP</name>
<dbReference type="AlphaFoldDB" id="A0A7K6AP07"/>
<dbReference type="GO" id="GO:0005930">
    <property type="term" value="C:axoneme"/>
    <property type="evidence" value="ECO:0007669"/>
    <property type="project" value="UniProtKB-SubCell"/>
</dbReference>
<gene>
    <name evidence="6" type="primary">Tekt2</name>
    <name evidence="6" type="ORF">UPUEPO_R07449</name>
</gene>
<comment type="subcellular location">
    <subcellularLocation>
        <location evidence="3">Cytoplasm</location>
        <location evidence="3">Cytoskeleton</location>
        <location evidence="3">Cilium axoneme</location>
    </subcellularLocation>
</comment>
<evidence type="ECO:0000256" key="5">
    <source>
        <dbReference type="SAM" id="MobiDB-lite"/>
    </source>
</evidence>
<feature type="compositionally biased region" description="Basic and acidic residues" evidence="5">
    <location>
        <begin position="38"/>
        <end position="49"/>
    </location>
</feature>
<dbReference type="GO" id="GO:0005634">
    <property type="term" value="C:nucleus"/>
    <property type="evidence" value="ECO:0007669"/>
    <property type="project" value="TreeGrafter"/>
</dbReference>
<comment type="similarity">
    <text evidence="1 3">Belongs to the tektin family.</text>
</comment>
<keyword evidence="7" id="KW-1185">Reference proteome</keyword>
<proteinExistence type="inferred from homology"/>
<dbReference type="Proteomes" id="UP000544127">
    <property type="component" value="Unassembled WGS sequence"/>
</dbReference>
<reference evidence="6 7" key="1">
    <citation type="submission" date="2019-09" db="EMBL/GenBank/DDBJ databases">
        <title>Bird 10,000 Genomes (B10K) Project - Family phase.</title>
        <authorList>
            <person name="Zhang G."/>
        </authorList>
    </citation>
    <scope>NUCLEOTIDE SEQUENCE [LARGE SCALE GENOMIC DNA]</scope>
    <source>
        <strain evidence="6">B10K-DU-012-37</strain>
    </source>
</reference>
<keyword evidence="3" id="KW-0969">Cilium</keyword>
<dbReference type="GO" id="GO:0015630">
    <property type="term" value="C:microtubule cytoskeleton"/>
    <property type="evidence" value="ECO:0007669"/>
    <property type="project" value="UniProtKB-UniRule"/>
</dbReference>
<keyword evidence="3" id="KW-0966">Cell projection</keyword>
<feature type="region of interest" description="Disordered" evidence="5">
    <location>
        <begin position="27"/>
        <end position="58"/>
    </location>
</feature>
<dbReference type="GO" id="GO:0060271">
    <property type="term" value="P:cilium assembly"/>
    <property type="evidence" value="ECO:0007669"/>
    <property type="project" value="UniProtKB-UniRule"/>
</dbReference>
<dbReference type="PANTHER" id="PTHR19960:SF7">
    <property type="entry name" value="TEKTIN"/>
    <property type="match status" value="1"/>
</dbReference>
<dbReference type="PRINTS" id="PR00511">
    <property type="entry name" value="TEKTIN"/>
</dbReference>
<dbReference type="Pfam" id="PF03148">
    <property type="entry name" value="Tektin"/>
    <property type="match status" value="1"/>
</dbReference>
<evidence type="ECO:0000256" key="4">
    <source>
        <dbReference type="SAM" id="Coils"/>
    </source>
</evidence>
<dbReference type="PANTHER" id="PTHR19960">
    <property type="entry name" value="TEKTIN"/>
    <property type="match status" value="1"/>
</dbReference>
<comment type="caution">
    <text evidence="6">The sequence shown here is derived from an EMBL/GenBank/DDBJ whole genome shotgun (WGS) entry which is preliminary data.</text>
</comment>
<feature type="non-terminal residue" evidence="6">
    <location>
        <position position="417"/>
    </location>
</feature>
<keyword evidence="2" id="KW-0963">Cytoplasm</keyword>
<evidence type="ECO:0000256" key="3">
    <source>
        <dbReference type="RuleBase" id="RU367040"/>
    </source>
</evidence>